<dbReference type="SMR" id="A0A444XAW4"/>
<feature type="region of interest" description="Disordered" evidence="4">
    <location>
        <begin position="20"/>
        <end position="65"/>
    </location>
</feature>
<dbReference type="PANTHER" id="PTHR22844">
    <property type="entry name" value="F-BOX AND WD40 DOMAIN PROTEIN"/>
    <property type="match status" value="1"/>
</dbReference>
<feature type="compositionally biased region" description="Low complexity" evidence="4">
    <location>
        <begin position="46"/>
        <end position="60"/>
    </location>
</feature>
<feature type="repeat" description="WD" evidence="3">
    <location>
        <begin position="204"/>
        <end position="245"/>
    </location>
</feature>
<evidence type="ECO:0000256" key="4">
    <source>
        <dbReference type="SAM" id="MobiDB-lite"/>
    </source>
</evidence>
<dbReference type="InterPro" id="IPR001680">
    <property type="entry name" value="WD40_rpt"/>
</dbReference>
<proteinExistence type="predicted"/>
<dbReference type="CDD" id="cd00200">
    <property type="entry name" value="WD40"/>
    <property type="match status" value="1"/>
</dbReference>
<gene>
    <name evidence="5" type="ORF">Ahy_B10g106450</name>
</gene>
<keyword evidence="1 3" id="KW-0853">WD repeat</keyword>
<dbReference type="PROSITE" id="PS50294">
    <property type="entry name" value="WD_REPEATS_REGION"/>
    <property type="match status" value="2"/>
</dbReference>
<evidence type="ECO:0000313" key="5">
    <source>
        <dbReference type="EMBL" id="RYQ86830.1"/>
    </source>
</evidence>
<accession>A0A444XAW4</accession>
<dbReference type="Gene3D" id="2.130.10.10">
    <property type="entry name" value="YVTN repeat-like/Quinoprotein amine dehydrogenase"/>
    <property type="match status" value="3"/>
</dbReference>
<organism evidence="5 6">
    <name type="scientific">Arachis hypogaea</name>
    <name type="common">Peanut</name>
    <dbReference type="NCBI Taxonomy" id="3818"/>
    <lineage>
        <taxon>Eukaryota</taxon>
        <taxon>Viridiplantae</taxon>
        <taxon>Streptophyta</taxon>
        <taxon>Embryophyta</taxon>
        <taxon>Tracheophyta</taxon>
        <taxon>Spermatophyta</taxon>
        <taxon>Magnoliopsida</taxon>
        <taxon>eudicotyledons</taxon>
        <taxon>Gunneridae</taxon>
        <taxon>Pentapetalae</taxon>
        <taxon>rosids</taxon>
        <taxon>fabids</taxon>
        <taxon>Fabales</taxon>
        <taxon>Fabaceae</taxon>
        <taxon>Papilionoideae</taxon>
        <taxon>50 kb inversion clade</taxon>
        <taxon>dalbergioids sensu lato</taxon>
        <taxon>Dalbergieae</taxon>
        <taxon>Pterocarpus clade</taxon>
        <taxon>Arachis</taxon>
    </lineage>
</organism>
<dbReference type="SMART" id="SM00320">
    <property type="entry name" value="WD40"/>
    <property type="match status" value="7"/>
</dbReference>
<dbReference type="InterPro" id="IPR036322">
    <property type="entry name" value="WD40_repeat_dom_sf"/>
</dbReference>
<feature type="repeat" description="WD" evidence="3">
    <location>
        <begin position="344"/>
        <end position="374"/>
    </location>
</feature>
<protein>
    <submittedName>
        <fullName evidence="5">Uncharacterized protein</fullName>
    </submittedName>
</protein>
<dbReference type="EMBL" id="SDMP01000020">
    <property type="protein sequence ID" value="RYQ86830.1"/>
    <property type="molecule type" value="Genomic_DNA"/>
</dbReference>
<feature type="repeat" description="WD" evidence="3">
    <location>
        <begin position="246"/>
        <end position="276"/>
    </location>
</feature>
<keyword evidence="6" id="KW-1185">Reference proteome</keyword>
<evidence type="ECO:0000256" key="3">
    <source>
        <dbReference type="PROSITE-ProRule" id="PRU00221"/>
    </source>
</evidence>
<dbReference type="InterPro" id="IPR015943">
    <property type="entry name" value="WD40/YVTN_repeat-like_dom_sf"/>
</dbReference>
<comment type="caution">
    <text evidence="5">The sequence shown here is derived from an EMBL/GenBank/DDBJ whole genome shotgun (WGS) entry which is preliminary data.</text>
</comment>
<feature type="repeat" description="WD" evidence="3">
    <location>
        <begin position="295"/>
        <end position="329"/>
    </location>
</feature>
<dbReference type="PANTHER" id="PTHR22844:SF370">
    <property type="entry name" value="OS12G0594000 PROTEIN"/>
    <property type="match status" value="1"/>
</dbReference>
<evidence type="ECO:0000313" key="6">
    <source>
        <dbReference type="Proteomes" id="UP000289738"/>
    </source>
</evidence>
<evidence type="ECO:0000256" key="1">
    <source>
        <dbReference type="ARBA" id="ARBA00022574"/>
    </source>
</evidence>
<sequence>MFVDPSPTLHRQKLGVLLHSDLPSSPHVDHDHDLQSEDSDYWSQRPSSASGATSSTVGSPYMTSPLNYQGNTSPYNKSPWLLPSTPPKQLKQNLMTVRNGLVGSLVREEGHIYSLAVCGDLLYTGSDSKNIRVWKDLKDFTGFKSRSGLVKSIIISGKIIFTGHQDGKIRIWKVSRTNPTNHRRIGSLPTLREYVKSSVIPKSKGRHYDAVSSLSLDEDQGLLYSASWDKTVKVWSISDSRFLESIEAHSDAVNAVVAAFGCYVFTGSADGTVKMWRREYQGKKGITMHVLEEVLLDHESAVTALAVNRWSMVLYGGSSDGVVRFWGMRRCNNKKHGFSQEGVLRGHKLAVLCVAVAGNLVVSGSADKSVCVWKRDEESGKHAMLSVLNGHSGPVKCIAAIQVEEEEESYGWMVYTGSLDNSVKVWRVLDNVPPLQSPLEVTAAPARISVINNNNNRIKKDYYRFIKSKLTRNL</sequence>
<dbReference type="InterPro" id="IPR020472">
    <property type="entry name" value="WD40_PAC1"/>
</dbReference>
<reference evidence="5 6" key="1">
    <citation type="submission" date="2019-01" db="EMBL/GenBank/DDBJ databases">
        <title>Sequencing of cultivated peanut Arachis hypogaea provides insights into genome evolution and oil improvement.</title>
        <authorList>
            <person name="Chen X."/>
        </authorList>
    </citation>
    <scope>NUCLEOTIDE SEQUENCE [LARGE SCALE GENOMIC DNA]</scope>
    <source>
        <strain evidence="6">cv. Fuhuasheng</strain>
        <tissue evidence="5">Leaves</tissue>
    </source>
</reference>
<dbReference type="Pfam" id="PF00400">
    <property type="entry name" value="WD40"/>
    <property type="match status" value="6"/>
</dbReference>
<dbReference type="PROSITE" id="PS50082">
    <property type="entry name" value="WD_REPEATS_2"/>
    <property type="match status" value="4"/>
</dbReference>
<dbReference type="STRING" id="3818.A0A444XAW4"/>
<evidence type="ECO:0000256" key="2">
    <source>
        <dbReference type="ARBA" id="ARBA00022737"/>
    </source>
</evidence>
<dbReference type="OrthoDB" id="674604at2759"/>
<dbReference type="PRINTS" id="PR00320">
    <property type="entry name" value="GPROTEINBRPT"/>
</dbReference>
<dbReference type="SUPFAM" id="SSF50978">
    <property type="entry name" value="WD40 repeat-like"/>
    <property type="match status" value="1"/>
</dbReference>
<dbReference type="AlphaFoldDB" id="A0A444XAW4"/>
<name>A0A444XAW4_ARAHY</name>
<dbReference type="Proteomes" id="UP000289738">
    <property type="component" value="Chromosome B10"/>
</dbReference>
<keyword evidence="2" id="KW-0677">Repeat</keyword>
<dbReference type="Gramene" id="arahy.Tifrunner.gnm2.ann2.Ah20g519500.1">
    <property type="protein sequence ID" value="arahy.Tifrunner.gnm2.ann2.Ah20g519500.1-CDS"/>
    <property type="gene ID" value="arahy.Tifrunner.gnm2.ann2.Ah20g519500"/>
</dbReference>
<dbReference type="InterPro" id="IPR045182">
    <property type="entry name" value="JINGUBANG-like"/>
</dbReference>